<evidence type="ECO:0000256" key="6">
    <source>
        <dbReference type="ARBA" id="ARBA00023136"/>
    </source>
</evidence>
<dbReference type="GO" id="GO:0015606">
    <property type="term" value="F:spermidine transmembrane transporter activity"/>
    <property type="evidence" value="ECO:0007669"/>
    <property type="project" value="TreeGrafter"/>
</dbReference>
<dbReference type="InterPro" id="IPR001734">
    <property type="entry name" value="Na/solute_symporter"/>
</dbReference>
<evidence type="ECO:0000256" key="5">
    <source>
        <dbReference type="ARBA" id="ARBA00022989"/>
    </source>
</evidence>
<evidence type="ECO:0000256" key="4">
    <source>
        <dbReference type="ARBA" id="ARBA00022692"/>
    </source>
</evidence>
<feature type="transmembrane region" description="Helical" evidence="8">
    <location>
        <begin position="73"/>
        <end position="96"/>
    </location>
</feature>
<feature type="transmembrane region" description="Helical" evidence="8">
    <location>
        <begin position="375"/>
        <end position="396"/>
    </location>
</feature>
<evidence type="ECO:0000313" key="10">
    <source>
        <dbReference type="Proteomes" id="UP000095023"/>
    </source>
</evidence>
<evidence type="ECO:0000313" key="9">
    <source>
        <dbReference type="EMBL" id="ODV91715.1"/>
    </source>
</evidence>
<dbReference type="OrthoDB" id="6132759at2759"/>
<keyword evidence="10" id="KW-1185">Reference proteome</keyword>
<dbReference type="InterPro" id="IPR050277">
    <property type="entry name" value="Sodium:Solute_Symporter"/>
</dbReference>
<keyword evidence="4 8" id="KW-0812">Transmembrane</keyword>
<keyword evidence="3" id="KW-0813">Transport</keyword>
<comment type="subcellular location">
    <subcellularLocation>
        <location evidence="1">Membrane</location>
        <topology evidence="1">Multi-pass membrane protein</topology>
    </subcellularLocation>
</comment>
<proteinExistence type="inferred from homology"/>
<feature type="transmembrane region" description="Helical" evidence="8">
    <location>
        <begin position="227"/>
        <end position="247"/>
    </location>
</feature>
<reference evidence="10" key="1">
    <citation type="submission" date="2016-02" db="EMBL/GenBank/DDBJ databases">
        <title>Comparative genomics of biotechnologically important yeasts.</title>
        <authorList>
            <consortium name="DOE Joint Genome Institute"/>
            <person name="Riley R."/>
            <person name="Haridas S."/>
            <person name="Wolfe K.H."/>
            <person name="Lopes M.R."/>
            <person name="Hittinger C.T."/>
            <person name="Goker M."/>
            <person name="Salamov A."/>
            <person name="Wisecaver J."/>
            <person name="Long T.M."/>
            <person name="Aerts A.L."/>
            <person name="Barry K."/>
            <person name="Choi C."/>
            <person name="Clum A."/>
            <person name="Coughlan A.Y."/>
            <person name="Deshpande S."/>
            <person name="Douglass A.P."/>
            <person name="Hanson S.J."/>
            <person name="Klenk H.-P."/>
            <person name="Labutti K."/>
            <person name="Lapidus A."/>
            <person name="Lindquist E."/>
            <person name="Lipzen A."/>
            <person name="Meier-Kolthoff J.P."/>
            <person name="Ohm R.A."/>
            <person name="Otillar R.P."/>
            <person name="Pangilinan J."/>
            <person name="Peng Y."/>
            <person name="Rokas A."/>
            <person name="Rosa C.A."/>
            <person name="Scheuner C."/>
            <person name="Sibirny A.A."/>
            <person name="Slot J.C."/>
            <person name="Stielow J.B."/>
            <person name="Sun H."/>
            <person name="Kurtzman C.P."/>
            <person name="Blackwell M."/>
            <person name="Jeffries T.W."/>
            <person name="Grigoriev I.V."/>
        </authorList>
    </citation>
    <scope>NUCLEOTIDE SEQUENCE [LARGE SCALE GENOMIC DNA]</scope>
    <source>
        <strain evidence="10">NRRL Y-17796</strain>
    </source>
</reference>
<gene>
    <name evidence="9" type="ORF">CANCADRAFT_23655</name>
</gene>
<comment type="similarity">
    <text evidence="2 7">Belongs to the sodium:solute symporter (SSF) (TC 2.A.21) family.</text>
</comment>
<evidence type="ECO:0000256" key="2">
    <source>
        <dbReference type="ARBA" id="ARBA00006434"/>
    </source>
</evidence>
<feature type="transmembrane region" description="Helical" evidence="8">
    <location>
        <begin position="448"/>
        <end position="471"/>
    </location>
</feature>
<feature type="transmembrane region" description="Helical" evidence="8">
    <location>
        <begin position="297"/>
        <end position="328"/>
    </location>
</feature>
<accession>A0A1E4TIY2</accession>
<dbReference type="Pfam" id="PF00474">
    <property type="entry name" value="SSF"/>
    <property type="match status" value="1"/>
</dbReference>
<keyword evidence="5 8" id="KW-1133">Transmembrane helix</keyword>
<dbReference type="EMBL" id="KV453841">
    <property type="protein sequence ID" value="ODV91715.1"/>
    <property type="molecule type" value="Genomic_DNA"/>
</dbReference>
<evidence type="ECO:0000256" key="1">
    <source>
        <dbReference type="ARBA" id="ARBA00004141"/>
    </source>
</evidence>
<feature type="transmembrane region" description="Helical" evidence="8">
    <location>
        <begin position="12"/>
        <end position="31"/>
    </location>
</feature>
<evidence type="ECO:0000256" key="7">
    <source>
        <dbReference type="RuleBase" id="RU362091"/>
    </source>
</evidence>
<feature type="transmembrane region" description="Helical" evidence="8">
    <location>
        <begin position="259"/>
        <end position="285"/>
    </location>
</feature>
<feature type="transmembrane region" description="Helical" evidence="8">
    <location>
        <begin position="349"/>
        <end position="369"/>
    </location>
</feature>
<dbReference type="Proteomes" id="UP000095023">
    <property type="component" value="Unassembled WGS sequence"/>
</dbReference>
<feature type="transmembrane region" description="Helical" evidence="8">
    <location>
        <begin position="117"/>
        <end position="137"/>
    </location>
</feature>
<feature type="transmembrane region" description="Helical" evidence="8">
    <location>
        <begin position="47"/>
        <end position="67"/>
    </location>
</feature>
<feature type="transmembrane region" description="Helical" evidence="8">
    <location>
        <begin position="157"/>
        <end position="176"/>
    </location>
</feature>
<protein>
    <recommendedName>
        <fullName evidence="11">Urea transport protein</fullName>
    </recommendedName>
</protein>
<dbReference type="InterPro" id="IPR038377">
    <property type="entry name" value="Na/Glc_symporter_sf"/>
</dbReference>
<dbReference type="PANTHER" id="PTHR48086:SF10">
    <property type="entry name" value="AGR155CP"/>
    <property type="match status" value="1"/>
</dbReference>
<organism evidence="9 10">
    <name type="scientific">Tortispora caseinolytica NRRL Y-17796</name>
    <dbReference type="NCBI Taxonomy" id="767744"/>
    <lineage>
        <taxon>Eukaryota</taxon>
        <taxon>Fungi</taxon>
        <taxon>Dikarya</taxon>
        <taxon>Ascomycota</taxon>
        <taxon>Saccharomycotina</taxon>
        <taxon>Trigonopsidomycetes</taxon>
        <taxon>Trigonopsidales</taxon>
        <taxon>Trigonopsidaceae</taxon>
        <taxon>Tortispora</taxon>
    </lineage>
</organism>
<feature type="transmembrane region" description="Helical" evidence="8">
    <location>
        <begin position="408"/>
        <end position="428"/>
    </location>
</feature>
<evidence type="ECO:0000256" key="8">
    <source>
        <dbReference type="SAM" id="Phobius"/>
    </source>
</evidence>
<sequence>MGELSHQASYAIIYVSYGAFLILGLAVAYFLSKSTQFLAAIRSQPPIPLALNFIASAMGCGIFFTYGEIGALLGIQGVIVYALSSSLPLLLFSLFGSLIRKHCPDGFVLEEWVFSRFGVVTGLYLGAWTVFTLFLYLVAELSSLQQIITLMTGLDGLPPLIVEAGVTTIYTFFGGFHTSFFTDKVQGLMILLLLIICSVAMGVTVDIDTSLIESSGLTKASLAGWQLMYILPVAIATNDAFLSGFWLRTFASRNDKELLIGTGMATFVVFVFLTLIGFSGILAVWSNLLPAGDSDQAYASFFMLLLNLPSWVIGFVLVFVIALSTAVVDTFQSAMASSLSNDIFRNRLPLFYVRIIVIIIMVPAVVVALKALNILQIFLISDLVSAAVVPTILLGLSRKFYFLRGFDVMVGGFGGILTVFIFGTIYYKSADQGGRLLLVEQGLYTGDWGPFGAFVCAPVGSYIWCGVSVMARVIFGLLRSRITGAPFTALDHMPGPQAKPALTEAPAGYKLKLAPFDDPALSSETGSVESVSVNNKRWYQEIL</sequence>
<dbReference type="Gene3D" id="1.20.1730.10">
    <property type="entry name" value="Sodium/glucose cotransporter"/>
    <property type="match status" value="1"/>
</dbReference>
<dbReference type="GO" id="GO:0005886">
    <property type="term" value="C:plasma membrane"/>
    <property type="evidence" value="ECO:0007669"/>
    <property type="project" value="TreeGrafter"/>
</dbReference>
<name>A0A1E4TIY2_9ASCO</name>
<keyword evidence="6 8" id="KW-0472">Membrane</keyword>
<evidence type="ECO:0000256" key="3">
    <source>
        <dbReference type="ARBA" id="ARBA00022448"/>
    </source>
</evidence>
<dbReference type="AlphaFoldDB" id="A0A1E4TIY2"/>
<evidence type="ECO:0008006" key="11">
    <source>
        <dbReference type="Google" id="ProtNLM"/>
    </source>
</evidence>
<feature type="transmembrane region" description="Helical" evidence="8">
    <location>
        <begin position="188"/>
        <end position="207"/>
    </location>
</feature>
<dbReference type="PANTHER" id="PTHR48086">
    <property type="entry name" value="SODIUM/PROLINE SYMPORTER-RELATED"/>
    <property type="match status" value="1"/>
</dbReference>
<dbReference type="PROSITE" id="PS50283">
    <property type="entry name" value="NA_SOLUT_SYMP_3"/>
    <property type="match status" value="1"/>
</dbReference>